<reference evidence="2 3" key="1">
    <citation type="journal article" date="2019" name="Sci. Rep.">
        <title>A multi-omics analysis of the grapevine pathogen Lasiodiplodia theobromae reveals that temperature affects the expression of virulence- and pathogenicity-related genes.</title>
        <authorList>
            <person name="Felix C."/>
            <person name="Meneses R."/>
            <person name="Goncalves M.F.M."/>
            <person name="Tilleman L."/>
            <person name="Duarte A.S."/>
            <person name="Jorrin-Novo J.V."/>
            <person name="Van de Peer Y."/>
            <person name="Deforce D."/>
            <person name="Van Nieuwerburgh F."/>
            <person name="Esteves A.C."/>
            <person name="Alves A."/>
        </authorList>
    </citation>
    <scope>NUCLEOTIDE SEQUENCE [LARGE SCALE GENOMIC DNA]</scope>
    <source>
        <strain evidence="2 3">LA-SOL3</strain>
    </source>
</reference>
<organism evidence="2 3">
    <name type="scientific">Lasiodiplodia theobromae</name>
    <dbReference type="NCBI Taxonomy" id="45133"/>
    <lineage>
        <taxon>Eukaryota</taxon>
        <taxon>Fungi</taxon>
        <taxon>Dikarya</taxon>
        <taxon>Ascomycota</taxon>
        <taxon>Pezizomycotina</taxon>
        <taxon>Dothideomycetes</taxon>
        <taxon>Dothideomycetes incertae sedis</taxon>
        <taxon>Botryosphaeriales</taxon>
        <taxon>Botryosphaeriaceae</taxon>
        <taxon>Lasiodiplodia</taxon>
    </lineage>
</organism>
<evidence type="ECO:0000256" key="1">
    <source>
        <dbReference type="SAM" id="MobiDB-lite"/>
    </source>
</evidence>
<accession>A0A5N5D575</accession>
<protein>
    <submittedName>
        <fullName evidence="2">Uncharacterized protein</fullName>
    </submittedName>
</protein>
<keyword evidence="3" id="KW-1185">Reference proteome</keyword>
<dbReference type="Proteomes" id="UP000325902">
    <property type="component" value="Unassembled WGS sequence"/>
</dbReference>
<comment type="caution">
    <text evidence="2">The sequence shown here is derived from an EMBL/GenBank/DDBJ whole genome shotgun (WGS) entry which is preliminary data.</text>
</comment>
<feature type="region of interest" description="Disordered" evidence="1">
    <location>
        <begin position="95"/>
        <end position="120"/>
    </location>
</feature>
<evidence type="ECO:0000313" key="2">
    <source>
        <dbReference type="EMBL" id="KAB2572928.1"/>
    </source>
</evidence>
<gene>
    <name evidence="2" type="ORF">DBV05_g8382</name>
</gene>
<dbReference type="EMBL" id="VCHE01000068">
    <property type="protein sequence ID" value="KAB2572928.1"/>
    <property type="molecule type" value="Genomic_DNA"/>
</dbReference>
<name>A0A5N5D575_9PEZI</name>
<feature type="compositionally biased region" description="Low complexity" evidence="1">
    <location>
        <begin position="104"/>
        <end position="119"/>
    </location>
</feature>
<dbReference type="AlphaFoldDB" id="A0A5N5D575"/>
<sequence length="225" mass="25644">MNDGALLEDPNNTWYDEELHEYYAKTHIDARLAAHMDSIAEFAKTKFPGNEVFYTVKRAHIKKEPLYLGFDQPWAPSKWKASVWRYDKKRHYSVQQAGRISQHQAPDQSALPQSSAPSSVKKRFLRKADFAANDYMHGIRVAAQPDSSIESYMDCFHKDDTELIIPGNYEAFQTPYSLPQPPTTPCGPLQDPRLAGPGKAPDQDVRDGGFIHMVEMMEDHDVSWT</sequence>
<proteinExistence type="predicted"/>
<evidence type="ECO:0000313" key="3">
    <source>
        <dbReference type="Proteomes" id="UP000325902"/>
    </source>
</evidence>